<proteinExistence type="predicted"/>
<protein>
    <submittedName>
        <fullName evidence="1">Uncharacterized protein</fullName>
    </submittedName>
</protein>
<dbReference type="EMBL" id="RBAL01000009">
    <property type="protein sequence ID" value="RKN40753.1"/>
    <property type="molecule type" value="Genomic_DNA"/>
</dbReference>
<dbReference type="Proteomes" id="UP000272474">
    <property type="component" value="Unassembled WGS sequence"/>
</dbReference>
<name>A0A3A9YXK1_9ACTN</name>
<evidence type="ECO:0000313" key="2">
    <source>
        <dbReference type="Proteomes" id="UP000272474"/>
    </source>
</evidence>
<reference evidence="1 2" key="1">
    <citation type="journal article" date="2014" name="Int. J. Syst. Evol. Microbiol.">
        <title>Streptomyces hoynatensis sp. nov., isolated from deep marine sediment.</title>
        <authorList>
            <person name="Veyisoglu A."/>
            <person name="Sahin N."/>
        </authorList>
    </citation>
    <scope>NUCLEOTIDE SEQUENCE [LARGE SCALE GENOMIC DNA]</scope>
    <source>
        <strain evidence="1 2">KCTC 29097</strain>
    </source>
</reference>
<sequence length="72" mass="7730">MHHRQHVKPVIVTDEFPPTVSAVCVKISGQPFAVVSRAAVADLGRHAEIMRALTIGGISRQAICEVLDGVRS</sequence>
<keyword evidence="2" id="KW-1185">Reference proteome</keyword>
<evidence type="ECO:0000313" key="1">
    <source>
        <dbReference type="EMBL" id="RKN40753.1"/>
    </source>
</evidence>
<gene>
    <name evidence="1" type="ORF">D7294_16815</name>
</gene>
<organism evidence="1 2">
    <name type="scientific">Streptomyces hoynatensis</name>
    <dbReference type="NCBI Taxonomy" id="1141874"/>
    <lineage>
        <taxon>Bacteria</taxon>
        <taxon>Bacillati</taxon>
        <taxon>Actinomycetota</taxon>
        <taxon>Actinomycetes</taxon>
        <taxon>Kitasatosporales</taxon>
        <taxon>Streptomycetaceae</taxon>
        <taxon>Streptomyces</taxon>
    </lineage>
</organism>
<comment type="caution">
    <text evidence="1">The sequence shown here is derived from an EMBL/GenBank/DDBJ whole genome shotgun (WGS) entry which is preliminary data.</text>
</comment>
<dbReference type="AlphaFoldDB" id="A0A3A9YXK1"/>
<accession>A0A3A9YXK1</accession>